<evidence type="ECO:0000313" key="3">
    <source>
        <dbReference type="Proteomes" id="UP000825935"/>
    </source>
</evidence>
<evidence type="ECO:0000313" key="2">
    <source>
        <dbReference type="EMBL" id="KAH7315048.1"/>
    </source>
</evidence>
<feature type="compositionally biased region" description="Low complexity" evidence="1">
    <location>
        <begin position="221"/>
        <end position="232"/>
    </location>
</feature>
<feature type="region of interest" description="Disordered" evidence="1">
    <location>
        <begin position="1581"/>
        <end position="1621"/>
    </location>
</feature>
<feature type="compositionally biased region" description="Basic and acidic residues" evidence="1">
    <location>
        <begin position="1588"/>
        <end position="1603"/>
    </location>
</feature>
<feature type="compositionally biased region" description="Polar residues" evidence="1">
    <location>
        <begin position="644"/>
        <end position="655"/>
    </location>
</feature>
<feature type="compositionally biased region" description="Polar residues" evidence="1">
    <location>
        <begin position="1605"/>
        <end position="1621"/>
    </location>
</feature>
<dbReference type="PANTHER" id="PTHR31267:SF2">
    <property type="entry name" value="EXPRESSED PROTEIN"/>
    <property type="match status" value="1"/>
</dbReference>
<dbReference type="PANTHER" id="PTHR31267">
    <property type="entry name" value="DENTIN SIALOPHOSPHOPROTEIN-LIKE PROTEIN"/>
    <property type="match status" value="1"/>
</dbReference>
<reference evidence="2" key="1">
    <citation type="submission" date="2021-08" db="EMBL/GenBank/DDBJ databases">
        <title>WGS assembly of Ceratopteris richardii.</title>
        <authorList>
            <person name="Marchant D.B."/>
            <person name="Chen G."/>
            <person name="Jenkins J."/>
            <person name="Shu S."/>
            <person name="Leebens-Mack J."/>
            <person name="Grimwood J."/>
            <person name="Schmutz J."/>
            <person name="Soltis P."/>
            <person name="Soltis D."/>
            <person name="Chen Z.-H."/>
        </authorList>
    </citation>
    <scope>NUCLEOTIDE SEQUENCE</scope>
    <source>
        <strain evidence="2">Whitten #5841</strain>
        <tissue evidence="2">Leaf</tissue>
    </source>
</reference>
<feature type="compositionally biased region" description="Polar residues" evidence="1">
    <location>
        <begin position="185"/>
        <end position="199"/>
    </location>
</feature>
<protein>
    <submittedName>
        <fullName evidence="2">Uncharacterized protein</fullName>
    </submittedName>
</protein>
<sequence length="1916" mass="209522">MENNKKNTLLAHQGCSSLDFTLLDRPSVSASSAPGSTAPLFPGEDPLSSFGFGDGAGPLSHIDRSFPGHRSYPQEAANDTMRVSTSQSQGLGEHNFLGQANQVCHSKLDNGEHYIQSQNLASGGLNMDNLRAHNLPMDNTLGSRNGGMPGRNAEASLTYANIASAAAGTFFEGRQSTSNREQYTGNLQNELSKSSNFPPMNSGMLEHQSSADEVNTSSHSHQNQNYNYGHQNPVPTGVKVNPNRAFISQLPIGTVRAQSEGGQGGVTRSFGMTELQLLRQQALKSRQQQALQFKQQQAMRMQQQEALYKQQQAARIQQQEVLRVQQEEATRKQQTAMMMQQEAWRMQQQQEVRRLQRQVAMPQQEGISRMQQGLYLQQQGAVRKEGQSLAGFSPQEQGAIQSKQPGMMPYQQQVLLSGQQKTAWCQQGEHMKDLQPRQQWGWQSQQQKSILPMQQQVWSSNQPQVLQSQQGQASEFQQLQFMQKQHQLLSHQEQEPVGPQNQLQVSQSQNKHYLPLQYGGVQPQQDMSQARAKRSEVDAEFPGTYSALLHGPDTPPHSQSGGETLYSDLGNSNTGFPPACNRNPGWSTNESSLIQGLSTQALMSQSTAESQNFRSALFSAEANSFTLAEGQRRQSSLEGYPDNGSRTASLSKPSFQSNVSVAESGAADFGFIGDYNMDPKVAHQVAGNTTIQGSYSMPRQIAQFNSLSSVPIQAQHHSQGVNMNQQRSWESLEQKHLLSKSSASENHPKSMPSFRSHHGLHNYGVRQASPSHEAQLPGNTHSITDTIHKQQQMLKFTVGETALINVADKEVRQGSESSSTSKSFQVAQISSDAKNSNLESRWPLHSSQIVQTPVHSGSPSESSSQAILNAYQRNVSDSQLPLSMRTATNSFCGQEGSVWGENNKIGQTSSYFSYPESHSQILLKQHASFQESQDGLENRREESVRGLDGSAWKHGCQIDTSTTDPQRDIQATSTLSKSFTGQDSGQEIDQQQFSMSEALFQQSQKDCGVNRIDNQDIAVSLEAANQDVAAGNNELRTAVDKHGVIGPSVDSSSNRVSLAHLRQSQSSSPLSLQHVRLGLAPANVSRNLQQILNMNTWTSSQGDGIYQKDYGSNTNMQGNKFLNGMSQGISGYEHVVENRNECNQNAWHFNGNMQSNAKLGSAPSNSPSIGKETADSEVVPFTGFVHGAEASGVSQRALLKVDSIYGIGTNSGRSGAESSLAVDGSADFSGQLSHVADDNHDTLSTRPGCSNMEGGSLVTLKNQQILNMALEQLGNRRQAENFAEFCTAMKTSLLEHSNNVNEQEKMIPVAAESNRHLFNTAQEYGNAVQTTQSPQIILNHPVHLGGKLLEDCPPVISGTLGISGDLNLSSSYNQEGHGLTNLKLLAEMHRRSRQSLPINASDSASPSGEQVSVFPVLKTLDSVSSLVECQATGSMTQPAALSKEKYLQHAGPVSELAIAASSNATLPNAIGAVDVANDSQLEPFKNSSIFGRPGNVHMRKQGNTLFEEQNMRPINGLKEFQRHKFSGSEGPLSTLGQVPKQTSKNVMDANSFQYVDKAVEFVSANKTELLHQVRLQANSNNSWAQHVQDSRQEDHSALGKPENRLSANNNSQPASDIRSNQHVSTVKEGAGTKFEDAQPGVKDHLSVFNKLSQRQLLSSKPSLISPSALHPKKRKKPIPLLIPWYIAATQPRDSLPSASDMEKIWANTANRLIDKDDVDVHKDNLSSTIKGKRRLKLTNQLMQQLIPPVPGEMMHGHTPVDNECATFTLAKFTLEDACRLVTNSRKEANSASNYSENKNMLLHGQTGRSSAASSIAVTRCEETFMERARGLENELARIENLSCVSDLRQEIEDLEHMAIGSRLAEHHGTNSLIDSCEASAVERYDTGGGISKSSPNKYVTAIPMPRTLPGVKCLSL</sequence>
<comment type="caution">
    <text evidence="2">The sequence shown here is derived from an EMBL/GenBank/DDBJ whole genome shotgun (WGS) entry which is preliminary data.</text>
</comment>
<accession>A0A8T2S923</accession>
<feature type="region of interest" description="Disordered" evidence="1">
    <location>
        <begin position="487"/>
        <end position="507"/>
    </location>
</feature>
<feature type="compositionally biased region" description="Polar residues" evidence="1">
    <location>
        <begin position="207"/>
        <end position="220"/>
    </location>
</feature>
<dbReference type="EMBL" id="CM035426">
    <property type="protein sequence ID" value="KAH7315048.1"/>
    <property type="molecule type" value="Genomic_DNA"/>
</dbReference>
<keyword evidence="3" id="KW-1185">Reference proteome</keyword>
<feature type="region of interest" description="Disordered" evidence="1">
    <location>
        <begin position="185"/>
        <end position="233"/>
    </location>
</feature>
<dbReference type="OrthoDB" id="1926238at2759"/>
<organism evidence="2 3">
    <name type="scientific">Ceratopteris richardii</name>
    <name type="common">Triangle waterfern</name>
    <dbReference type="NCBI Taxonomy" id="49495"/>
    <lineage>
        <taxon>Eukaryota</taxon>
        <taxon>Viridiplantae</taxon>
        <taxon>Streptophyta</taxon>
        <taxon>Embryophyta</taxon>
        <taxon>Tracheophyta</taxon>
        <taxon>Polypodiopsida</taxon>
        <taxon>Polypodiidae</taxon>
        <taxon>Polypodiales</taxon>
        <taxon>Pteridineae</taxon>
        <taxon>Pteridaceae</taxon>
        <taxon>Parkerioideae</taxon>
        <taxon>Ceratopteris</taxon>
    </lineage>
</organism>
<evidence type="ECO:0000256" key="1">
    <source>
        <dbReference type="SAM" id="MobiDB-lite"/>
    </source>
</evidence>
<dbReference type="OMA" id="QARETNH"/>
<gene>
    <name evidence="2" type="ORF">KP509_21G031800</name>
</gene>
<feature type="region of interest" description="Disordered" evidence="1">
    <location>
        <begin position="628"/>
        <end position="655"/>
    </location>
</feature>
<name>A0A8T2S923_CERRI</name>
<proteinExistence type="predicted"/>
<dbReference type="Proteomes" id="UP000825935">
    <property type="component" value="Chromosome 21"/>
</dbReference>